<dbReference type="Pfam" id="PF03938">
    <property type="entry name" value="OmpH"/>
    <property type="match status" value="1"/>
</dbReference>
<dbReference type="GO" id="GO:0050821">
    <property type="term" value="P:protein stabilization"/>
    <property type="evidence" value="ECO:0007669"/>
    <property type="project" value="TreeGrafter"/>
</dbReference>
<dbReference type="SMART" id="SM00935">
    <property type="entry name" value="OmpH"/>
    <property type="match status" value="1"/>
</dbReference>
<dbReference type="GO" id="GO:0005829">
    <property type="term" value="C:cytosol"/>
    <property type="evidence" value="ECO:0007669"/>
    <property type="project" value="TreeGrafter"/>
</dbReference>
<feature type="coiled-coil region" evidence="3">
    <location>
        <begin position="70"/>
        <end position="105"/>
    </location>
</feature>
<comment type="caution">
    <text evidence="4">The sequence shown here is derived from an EMBL/GenBank/DDBJ whole genome shotgun (WGS) entry which is preliminary data.</text>
</comment>
<evidence type="ECO:0000256" key="3">
    <source>
        <dbReference type="SAM" id="Coils"/>
    </source>
</evidence>
<reference evidence="4 5" key="1">
    <citation type="submission" date="2015-02" db="EMBL/GenBank/DDBJ databases">
        <title>Single-cell genomics of uncultivated deep-branching MTB reveals a conserved set of magnetosome genes.</title>
        <authorList>
            <person name="Kolinko S."/>
            <person name="Richter M."/>
            <person name="Glockner F.O."/>
            <person name="Brachmann A."/>
            <person name="Schuler D."/>
        </authorList>
    </citation>
    <scope>NUCLEOTIDE SEQUENCE [LARGE SCALE GENOMIC DNA]</scope>
    <source>
        <strain evidence="4">SKK-01</strain>
    </source>
</reference>
<keyword evidence="2" id="KW-0732">Signal</keyword>
<protein>
    <submittedName>
        <fullName evidence="4">Outer membrane chaperone Skp (OmpH)</fullName>
    </submittedName>
</protein>
<evidence type="ECO:0000256" key="2">
    <source>
        <dbReference type="ARBA" id="ARBA00022729"/>
    </source>
</evidence>
<evidence type="ECO:0000313" key="5">
    <source>
        <dbReference type="Proteomes" id="UP000033428"/>
    </source>
</evidence>
<keyword evidence="5" id="KW-1185">Reference proteome</keyword>
<gene>
    <name evidence="4" type="ORF">OMAG_002400</name>
</gene>
<dbReference type="Gene3D" id="3.30.910.20">
    <property type="entry name" value="Skp domain"/>
    <property type="match status" value="1"/>
</dbReference>
<dbReference type="EMBL" id="JYNY01000495">
    <property type="protein sequence ID" value="KJJ83741.1"/>
    <property type="molecule type" value="Genomic_DNA"/>
</dbReference>
<organism evidence="4 5">
    <name type="scientific">Candidatus Omnitrophus magneticus</name>
    <dbReference type="NCBI Taxonomy" id="1609969"/>
    <lineage>
        <taxon>Bacteria</taxon>
        <taxon>Pseudomonadati</taxon>
        <taxon>Candidatus Omnitrophota</taxon>
        <taxon>Candidatus Omnitrophus</taxon>
    </lineage>
</organism>
<sequence>MVKNIVLKFILVISVGVFIAMPCFAKDMKVGSVDLRLAFYEYEKSKGFDKELNEVTAKKTADRAKLVQIIQGIRGENEFASEEVKKQKQKEMDSAIAQLNDFDKNMRQELLNKKNAMFREVIDDIQKIVTAIGKAEGYDLILDTRNIMYSGEGLDLTSRVIKELNKK</sequence>
<dbReference type="PANTHER" id="PTHR35089">
    <property type="entry name" value="CHAPERONE PROTEIN SKP"/>
    <property type="match status" value="1"/>
</dbReference>
<evidence type="ECO:0000256" key="1">
    <source>
        <dbReference type="ARBA" id="ARBA00009091"/>
    </source>
</evidence>
<name>A0A0F0CQF7_9BACT</name>
<dbReference type="Proteomes" id="UP000033428">
    <property type="component" value="Unassembled WGS sequence"/>
</dbReference>
<dbReference type="AlphaFoldDB" id="A0A0F0CQF7"/>
<keyword evidence="3" id="KW-0175">Coiled coil</keyword>
<proteinExistence type="inferred from homology"/>
<accession>A0A0F0CQF7</accession>
<comment type="similarity">
    <text evidence="1">Belongs to the Skp family.</text>
</comment>
<dbReference type="GO" id="GO:0051082">
    <property type="term" value="F:unfolded protein binding"/>
    <property type="evidence" value="ECO:0007669"/>
    <property type="project" value="InterPro"/>
</dbReference>
<dbReference type="InterPro" id="IPR024930">
    <property type="entry name" value="Skp_dom_sf"/>
</dbReference>
<evidence type="ECO:0000313" key="4">
    <source>
        <dbReference type="EMBL" id="KJJ83741.1"/>
    </source>
</evidence>
<dbReference type="InterPro" id="IPR005632">
    <property type="entry name" value="Chaperone_Skp"/>
</dbReference>
<dbReference type="SUPFAM" id="SSF111384">
    <property type="entry name" value="OmpH-like"/>
    <property type="match status" value="1"/>
</dbReference>
<dbReference type="PANTHER" id="PTHR35089:SF1">
    <property type="entry name" value="CHAPERONE PROTEIN SKP"/>
    <property type="match status" value="1"/>
</dbReference>